<feature type="compositionally biased region" description="Basic and acidic residues" evidence="1">
    <location>
        <begin position="158"/>
        <end position="176"/>
    </location>
</feature>
<reference evidence="3" key="1">
    <citation type="submission" date="2022-11" db="UniProtKB">
        <authorList>
            <consortium name="WormBaseParasite"/>
        </authorList>
    </citation>
    <scope>IDENTIFICATION</scope>
</reference>
<dbReference type="WBParaSite" id="nRc.2.0.1.t03529-RA">
    <property type="protein sequence ID" value="nRc.2.0.1.t03529-RA"/>
    <property type="gene ID" value="nRc.2.0.1.g03529"/>
</dbReference>
<evidence type="ECO:0000256" key="1">
    <source>
        <dbReference type="SAM" id="MobiDB-lite"/>
    </source>
</evidence>
<dbReference type="Proteomes" id="UP000887565">
    <property type="component" value="Unplaced"/>
</dbReference>
<feature type="compositionally biased region" description="Basic and acidic residues" evidence="1">
    <location>
        <begin position="187"/>
        <end position="205"/>
    </location>
</feature>
<name>A0A915HP89_ROMCU</name>
<feature type="region of interest" description="Disordered" evidence="1">
    <location>
        <begin position="150"/>
        <end position="205"/>
    </location>
</feature>
<feature type="compositionally biased region" description="Acidic residues" evidence="1">
    <location>
        <begin position="49"/>
        <end position="58"/>
    </location>
</feature>
<evidence type="ECO:0000313" key="2">
    <source>
        <dbReference type="Proteomes" id="UP000887565"/>
    </source>
</evidence>
<dbReference type="AlphaFoldDB" id="A0A915HP89"/>
<organism evidence="2 3">
    <name type="scientific">Romanomermis culicivorax</name>
    <name type="common">Nematode worm</name>
    <dbReference type="NCBI Taxonomy" id="13658"/>
    <lineage>
        <taxon>Eukaryota</taxon>
        <taxon>Metazoa</taxon>
        <taxon>Ecdysozoa</taxon>
        <taxon>Nematoda</taxon>
        <taxon>Enoplea</taxon>
        <taxon>Dorylaimia</taxon>
        <taxon>Mermithida</taxon>
        <taxon>Mermithoidea</taxon>
        <taxon>Mermithidae</taxon>
        <taxon>Romanomermis</taxon>
    </lineage>
</organism>
<feature type="compositionally biased region" description="Pro residues" evidence="1">
    <location>
        <begin position="21"/>
        <end position="31"/>
    </location>
</feature>
<evidence type="ECO:0000313" key="3">
    <source>
        <dbReference type="WBParaSite" id="nRc.2.0.1.t03529-RA"/>
    </source>
</evidence>
<feature type="region of interest" description="Disordered" evidence="1">
    <location>
        <begin position="13"/>
        <end position="58"/>
    </location>
</feature>
<accession>A0A915HP89</accession>
<keyword evidence="2" id="KW-1185">Reference proteome</keyword>
<sequence>MSDSKIVYFRGQPVVKVKSSSPPPPPPPPPNAKSGAYYTFADENKAGDGDDSLDEEEREEMRLELLEKQRRKKFKAALVHDLQDLQTAITSHGRFTDQSQELLLNIHRYFKAEKETKTFLLPTDSVLERCSMATGLSLEMLTKFLFEKPSSTTTTTETKNKNVDDDSEKTDEKIGDENVQSGGENEPEAKKAKIDREEKSAEECQ</sequence>
<protein>
    <submittedName>
        <fullName evidence="3">Uncharacterized protein</fullName>
    </submittedName>
</protein>
<proteinExistence type="predicted"/>